<evidence type="ECO:0000256" key="6">
    <source>
        <dbReference type="SAM" id="MobiDB-lite"/>
    </source>
</evidence>
<dbReference type="OrthoDB" id="5297879at2"/>
<evidence type="ECO:0000313" key="9">
    <source>
        <dbReference type="Proteomes" id="UP000274358"/>
    </source>
</evidence>
<dbReference type="Gene3D" id="4.10.430.10">
    <property type="entry name" value="Histone-like protein H-NS, C-terminal domain"/>
    <property type="match status" value="1"/>
</dbReference>
<gene>
    <name evidence="8" type="ORF">EKH80_18705</name>
</gene>
<dbReference type="Pfam" id="PF00816">
    <property type="entry name" value="Histone_HNS"/>
    <property type="match status" value="1"/>
</dbReference>
<dbReference type="PANTHER" id="PTHR38097:SF2">
    <property type="entry name" value="DNA-BINDING PROTEIN STPA"/>
    <property type="match status" value="1"/>
</dbReference>
<dbReference type="PANTHER" id="PTHR38097">
    <property type="match status" value="1"/>
</dbReference>
<dbReference type="GO" id="GO:0005829">
    <property type="term" value="C:cytosol"/>
    <property type="evidence" value="ECO:0007669"/>
    <property type="project" value="TreeGrafter"/>
</dbReference>
<feature type="region of interest" description="Disordered" evidence="6">
    <location>
        <begin position="58"/>
        <end position="93"/>
    </location>
</feature>
<evidence type="ECO:0000313" key="8">
    <source>
        <dbReference type="EMBL" id="RUL71421.1"/>
    </source>
</evidence>
<feature type="domain" description="DNA-binding protein H-NS-like C-terminal" evidence="7">
    <location>
        <begin position="63"/>
        <end position="111"/>
    </location>
</feature>
<organism evidence="8 9">
    <name type="scientific">Dyella choica</name>
    <dbReference type="NCBI Taxonomy" id="1927959"/>
    <lineage>
        <taxon>Bacteria</taxon>
        <taxon>Pseudomonadati</taxon>
        <taxon>Pseudomonadota</taxon>
        <taxon>Gammaproteobacteria</taxon>
        <taxon>Lysobacterales</taxon>
        <taxon>Rhodanobacteraceae</taxon>
        <taxon>Dyella</taxon>
    </lineage>
</organism>
<protein>
    <submittedName>
        <fullName evidence="8">H-NS histone family protein</fullName>
    </submittedName>
</protein>
<evidence type="ECO:0000256" key="2">
    <source>
        <dbReference type="ARBA" id="ARBA00010610"/>
    </source>
</evidence>
<dbReference type="GO" id="GO:0001217">
    <property type="term" value="F:DNA-binding transcription repressor activity"/>
    <property type="evidence" value="ECO:0007669"/>
    <property type="project" value="TreeGrafter"/>
</dbReference>
<dbReference type="AlphaFoldDB" id="A0A432M1T7"/>
<dbReference type="SUPFAM" id="SSF81273">
    <property type="entry name" value="H-NS histone-like proteins"/>
    <property type="match status" value="1"/>
</dbReference>
<comment type="caution">
    <text evidence="8">The sequence shown here is derived from an EMBL/GenBank/DDBJ whole genome shotgun (WGS) entry which is preliminary data.</text>
</comment>
<evidence type="ECO:0000256" key="4">
    <source>
        <dbReference type="ARBA" id="ARBA00023125"/>
    </source>
</evidence>
<keyword evidence="3" id="KW-0963">Cytoplasm</keyword>
<dbReference type="GO" id="GO:0032993">
    <property type="term" value="C:protein-DNA complex"/>
    <property type="evidence" value="ECO:0007669"/>
    <property type="project" value="TreeGrafter"/>
</dbReference>
<dbReference type="GO" id="GO:0003681">
    <property type="term" value="F:bent DNA binding"/>
    <property type="evidence" value="ECO:0007669"/>
    <property type="project" value="TreeGrafter"/>
</dbReference>
<keyword evidence="9" id="KW-1185">Reference proteome</keyword>
<evidence type="ECO:0000256" key="3">
    <source>
        <dbReference type="ARBA" id="ARBA00022490"/>
    </source>
</evidence>
<dbReference type="GO" id="GO:0009295">
    <property type="term" value="C:nucleoid"/>
    <property type="evidence" value="ECO:0007669"/>
    <property type="project" value="UniProtKB-SubCell"/>
</dbReference>
<dbReference type="Proteomes" id="UP000274358">
    <property type="component" value="Unassembled WGS sequence"/>
</dbReference>
<sequence length="111" mass="12354">MAIDIKSLNHNQLNDLIQKAQARQQELEKEKVTRVREKVQALLKAEGISFEEVFGGGGGAAVRGKRRGTGSVAPKYRNPADPEQTWSGRGKRPRWFNEALKAGKKEKDLAI</sequence>
<reference evidence="8 9" key="1">
    <citation type="submission" date="2018-12" db="EMBL/GenBank/DDBJ databases">
        <title>Dyella dinghuensis sp. nov. DHOA06 and Dyella choica sp. nov. 4M-K27, isolated from forest soil.</title>
        <authorList>
            <person name="Qiu L.-H."/>
            <person name="Gao Z.-H."/>
        </authorList>
    </citation>
    <scope>NUCLEOTIDE SEQUENCE [LARGE SCALE GENOMIC DNA]</scope>
    <source>
        <strain evidence="8 9">4M-K27</strain>
    </source>
</reference>
<dbReference type="InterPro" id="IPR027444">
    <property type="entry name" value="H-NS_C_dom"/>
</dbReference>
<name>A0A432M1T7_9GAMM</name>
<evidence type="ECO:0000256" key="1">
    <source>
        <dbReference type="ARBA" id="ARBA00004453"/>
    </source>
</evidence>
<comment type="similarity">
    <text evidence="2">Belongs to the histone-like protein H-NS family.</text>
</comment>
<keyword evidence="5" id="KW-0175">Coiled coil</keyword>
<feature type="coiled-coil region" evidence="5">
    <location>
        <begin position="10"/>
        <end position="37"/>
    </location>
</feature>
<dbReference type="InterPro" id="IPR037150">
    <property type="entry name" value="H-NS_C_dom_sf"/>
</dbReference>
<dbReference type="GO" id="GO:0003680">
    <property type="term" value="F:minor groove of adenine-thymine-rich DNA binding"/>
    <property type="evidence" value="ECO:0007669"/>
    <property type="project" value="TreeGrafter"/>
</dbReference>
<dbReference type="RefSeq" id="WP_126686315.1">
    <property type="nucleotide sequence ID" value="NZ_RYYV01000018.1"/>
</dbReference>
<accession>A0A432M1T7</accession>
<proteinExistence type="inferred from homology"/>
<evidence type="ECO:0000259" key="7">
    <source>
        <dbReference type="SMART" id="SM00528"/>
    </source>
</evidence>
<dbReference type="EMBL" id="RYYV01000018">
    <property type="protein sequence ID" value="RUL71421.1"/>
    <property type="molecule type" value="Genomic_DNA"/>
</dbReference>
<dbReference type="GO" id="GO:0000976">
    <property type="term" value="F:transcription cis-regulatory region binding"/>
    <property type="evidence" value="ECO:0007669"/>
    <property type="project" value="TreeGrafter"/>
</dbReference>
<evidence type="ECO:0000256" key="5">
    <source>
        <dbReference type="SAM" id="Coils"/>
    </source>
</evidence>
<comment type="subcellular location">
    <subcellularLocation>
        <location evidence="1">Cytoplasm</location>
        <location evidence="1">Nucleoid</location>
    </subcellularLocation>
</comment>
<dbReference type="SMART" id="SM00528">
    <property type="entry name" value="HNS"/>
    <property type="match status" value="1"/>
</dbReference>
<keyword evidence="4" id="KW-0238">DNA-binding</keyword>